<evidence type="ECO:0008006" key="8">
    <source>
        <dbReference type="Google" id="ProtNLM"/>
    </source>
</evidence>
<gene>
    <name evidence="6" type="ORF">AL00_06455</name>
</gene>
<evidence type="ECO:0000256" key="2">
    <source>
        <dbReference type="ARBA" id="ARBA00022679"/>
    </source>
</evidence>
<evidence type="ECO:0000313" key="7">
    <source>
        <dbReference type="Proteomes" id="UP000028135"/>
    </source>
</evidence>
<dbReference type="AlphaFoldDB" id="A0A8E0WTW8"/>
<dbReference type="Gene3D" id="3.40.50.150">
    <property type="entry name" value="Vaccinia Virus protein VP39"/>
    <property type="match status" value="1"/>
</dbReference>
<name>A0A8E0WTW8_9SPHN</name>
<keyword evidence="1" id="KW-0489">Methyltransferase</keyword>
<keyword evidence="4" id="KW-0680">Restriction system</keyword>
<dbReference type="GO" id="GO:0032259">
    <property type="term" value="P:methylation"/>
    <property type="evidence" value="ECO:0007669"/>
    <property type="project" value="UniProtKB-KW"/>
</dbReference>
<evidence type="ECO:0000256" key="3">
    <source>
        <dbReference type="ARBA" id="ARBA00022691"/>
    </source>
</evidence>
<comment type="caution">
    <text evidence="6">The sequence shown here is derived from an EMBL/GenBank/DDBJ whole genome shotgun (WGS) entry which is preliminary data.</text>
</comment>
<comment type="catalytic activity">
    <reaction evidence="5">
        <text>a 2'-deoxycytidine in DNA + S-adenosyl-L-methionine = a 5-methyl-2'-deoxycytidine in DNA + S-adenosyl-L-homocysteine + H(+)</text>
        <dbReference type="Rhea" id="RHEA:13681"/>
        <dbReference type="Rhea" id="RHEA-COMP:11369"/>
        <dbReference type="Rhea" id="RHEA-COMP:11370"/>
        <dbReference type="ChEBI" id="CHEBI:15378"/>
        <dbReference type="ChEBI" id="CHEBI:57856"/>
        <dbReference type="ChEBI" id="CHEBI:59789"/>
        <dbReference type="ChEBI" id="CHEBI:85452"/>
        <dbReference type="ChEBI" id="CHEBI:85454"/>
        <dbReference type="EC" id="2.1.1.37"/>
    </reaction>
</comment>
<dbReference type="Pfam" id="PF00145">
    <property type="entry name" value="DNA_methylase"/>
    <property type="match status" value="1"/>
</dbReference>
<dbReference type="EMBL" id="JANF02000027">
    <property type="protein sequence ID" value="KER37304.1"/>
    <property type="molecule type" value="Genomic_DNA"/>
</dbReference>
<dbReference type="PROSITE" id="PS00094">
    <property type="entry name" value="C5_MTASE_1"/>
    <property type="match status" value="1"/>
</dbReference>
<sequence>MKLHMLDLFCCAGGAAMGYARAGFDVWGVDIAPQKNYPFDFIQADVLDLPMDFLLTFDAIHASPPCQGYSSMRHAPGAKGAPLLIDQVRDMLEATGLPYIIENVETARWAMRDPILLCGTMFGLGAQGCELHRHRLFESNVDLVASPCQHSGGPVVGVYGGHARKRSAKHGGRGTRDVWEGGHKAAAREAMGMDWATLNEMSEAIPPAFTEYLGRQLLAAIHGDRIAA</sequence>
<dbReference type="InterPro" id="IPR029063">
    <property type="entry name" value="SAM-dependent_MTases_sf"/>
</dbReference>
<dbReference type="GO" id="GO:0003886">
    <property type="term" value="F:DNA (cytosine-5-)-methyltransferase activity"/>
    <property type="evidence" value="ECO:0007669"/>
    <property type="project" value="UniProtKB-EC"/>
</dbReference>
<evidence type="ECO:0000256" key="5">
    <source>
        <dbReference type="ARBA" id="ARBA00047422"/>
    </source>
</evidence>
<evidence type="ECO:0000313" key="6">
    <source>
        <dbReference type="EMBL" id="KER37304.1"/>
    </source>
</evidence>
<dbReference type="Proteomes" id="UP000028135">
    <property type="component" value="Unassembled WGS sequence"/>
</dbReference>
<keyword evidence="3" id="KW-0949">S-adenosyl-L-methionine</keyword>
<evidence type="ECO:0000256" key="1">
    <source>
        <dbReference type="ARBA" id="ARBA00022603"/>
    </source>
</evidence>
<protein>
    <recommendedName>
        <fullName evidence="8">DNA (cytosine-5-)-methyltransferase</fullName>
    </recommendedName>
</protein>
<proteinExistence type="predicted"/>
<organism evidence="6 7">
    <name type="scientific">Sphingobium indicum F2</name>
    <dbReference type="NCBI Taxonomy" id="1450518"/>
    <lineage>
        <taxon>Bacteria</taxon>
        <taxon>Pseudomonadati</taxon>
        <taxon>Pseudomonadota</taxon>
        <taxon>Alphaproteobacteria</taxon>
        <taxon>Sphingomonadales</taxon>
        <taxon>Sphingomonadaceae</taxon>
        <taxon>Sphingobium</taxon>
    </lineage>
</organism>
<dbReference type="SUPFAM" id="SSF53335">
    <property type="entry name" value="S-adenosyl-L-methionine-dependent methyltransferases"/>
    <property type="match status" value="1"/>
</dbReference>
<reference evidence="6 7" key="1">
    <citation type="submission" date="2014-05" db="EMBL/GenBank/DDBJ databases">
        <title>Genome Announcement of Sphingobium lucknowense F2.</title>
        <authorList>
            <person name="Lal R."/>
            <person name="Negi V."/>
            <person name="Lata P."/>
            <person name="Sangwan N."/>
            <person name="Gupta S.K."/>
            <person name="Rao D.L.N."/>
            <person name="Das S."/>
        </authorList>
    </citation>
    <scope>NUCLEOTIDE SEQUENCE [LARGE SCALE GENOMIC DNA]</scope>
    <source>
        <strain evidence="6 7">F2</strain>
    </source>
</reference>
<keyword evidence="2" id="KW-0808">Transferase</keyword>
<dbReference type="GO" id="GO:0009307">
    <property type="term" value="P:DNA restriction-modification system"/>
    <property type="evidence" value="ECO:0007669"/>
    <property type="project" value="UniProtKB-KW"/>
</dbReference>
<dbReference type="InterPro" id="IPR001525">
    <property type="entry name" value="C5_MeTfrase"/>
</dbReference>
<accession>A0A8E0WTW8</accession>
<dbReference type="InterPro" id="IPR018117">
    <property type="entry name" value="C5_DNA_meth_AS"/>
</dbReference>
<evidence type="ECO:0000256" key="4">
    <source>
        <dbReference type="ARBA" id="ARBA00022747"/>
    </source>
</evidence>